<evidence type="ECO:0000313" key="4">
    <source>
        <dbReference type="Proteomes" id="UP000663760"/>
    </source>
</evidence>
<organism evidence="3 4">
    <name type="scientific">Spirodela intermedia</name>
    <name type="common">Intermediate duckweed</name>
    <dbReference type="NCBI Taxonomy" id="51605"/>
    <lineage>
        <taxon>Eukaryota</taxon>
        <taxon>Viridiplantae</taxon>
        <taxon>Streptophyta</taxon>
        <taxon>Embryophyta</taxon>
        <taxon>Tracheophyta</taxon>
        <taxon>Spermatophyta</taxon>
        <taxon>Magnoliopsida</taxon>
        <taxon>Liliopsida</taxon>
        <taxon>Araceae</taxon>
        <taxon>Lemnoideae</taxon>
        <taxon>Spirodela</taxon>
    </lineage>
</organism>
<dbReference type="OrthoDB" id="1068731at2759"/>
<evidence type="ECO:0000256" key="1">
    <source>
        <dbReference type="SAM" id="MobiDB-lite"/>
    </source>
</evidence>
<feature type="compositionally biased region" description="Pro residues" evidence="1">
    <location>
        <begin position="179"/>
        <end position="192"/>
    </location>
</feature>
<dbReference type="PANTHER" id="PTHR32246">
    <property type="entry name" value="INGRESSION PROTEIN FIC1"/>
    <property type="match status" value="1"/>
</dbReference>
<keyword evidence="4" id="KW-1185">Reference proteome</keyword>
<dbReference type="PROSITE" id="PS50004">
    <property type="entry name" value="C2"/>
    <property type="match status" value="1"/>
</dbReference>
<gene>
    <name evidence="3" type="ORF">SI8410_08011348</name>
</gene>
<accession>A0A7I8KS91</accession>
<evidence type="ECO:0000313" key="3">
    <source>
        <dbReference type="EMBL" id="CAA7400670.1"/>
    </source>
</evidence>
<sequence length="315" mass="34102">MIELKALSCQDLSLPLFQWGYPPPVYAVVSLGDGGGSVTRKQSQSTPFDRSGGRNPEWNQEIRFDLAAAAADGSSLRSLLLEFDFVVRSGFGGLLGDKIVGLTPILLRDLVEGYSRDACSSDNRFKSVSYKIDSPSRGVLTFRYRVRSHLKDSKLPPRSPPNLQSQSCGSPHGGEYDAPVPPRPAMPSGFYPPLPLSPPATHLYGPLPTKSPTQQLLGATFYDCCPAPLPPSPPPPSSGLYRHADFGLWGREHQISWSPAVPFPAPPADPYSPPYSVHGFPGDGTGAAYREDYGIPHAENSSSMFLWKISQNGGY</sequence>
<name>A0A7I8KS91_SPIIN</name>
<proteinExistence type="predicted"/>
<dbReference type="InterPro" id="IPR035892">
    <property type="entry name" value="C2_domain_sf"/>
</dbReference>
<reference evidence="3" key="1">
    <citation type="submission" date="2020-02" db="EMBL/GenBank/DDBJ databases">
        <authorList>
            <person name="Scholz U."/>
            <person name="Mascher M."/>
            <person name="Fiebig A."/>
        </authorList>
    </citation>
    <scope>NUCLEOTIDE SEQUENCE</scope>
</reference>
<dbReference type="Proteomes" id="UP000663760">
    <property type="component" value="Chromosome 8"/>
</dbReference>
<dbReference type="SUPFAM" id="SSF49562">
    <property type="entry name" value="C2 domain (Calcium/lipid-binding domain, CaLB)"/>
    <property type="match status" value="1"/>
</dbReference>
<dbReference type="InterPro" id="IPR000008">
    <property type="entry name" value="C2_dom"/>
</dbReference>
<dbReference type="PANTHER" id="PTHR32246:SF169">
    <property type="entry name" value="PROTEIN SRC2-LIKE"/>
    <property type="match status" value="1"/>
</dbReference>
<protein>
    <recommendedName>
        <fullName evidence="2">C2 domain-containing protein</fullName>
    </recommendedName>
</protein>
<dbReference type="AlphaFoldDB" id="A0A7I8KS91"/>
<evidence type="ECO:0000259" key="2">
    <source>
        <dbReference type="PROSITE" id="PS50004"/>
    </source>
</evidence>
<dbReference type="EMBL" id="LR746271">
    <property type="protein sequence ID" value="CAA7400670.1"/>
    <property type="molecule type" value="Genomic_DNA"/>
</dbReference>
<feature type="region of interest" description="Disordered" evidence="1">
    <location>
        <begin position="151"/>
        <end position="192"/>
    </location>
</feature>
<feature type="domain" description="C2" evidence="2">
    <location>
        <begin position="1"/>
        <end position="120"/>
    </location>
</feature>